<sequence length="827" mass="95409">MENSEENQKDSLLIDDLRFFKLPKCSVFTVIVGITIILYTLVMAELFIVFYFAFAGIISLTISLLFYEWLSLLTKDPVNMIISIFVNLSNFGLFFSLTLLSWYIIPDSLDITGKVFDKILHFVKGGDPDSEIYRNNNIFKSNSFVIFLVALFLLLIGTFIFLVFVIKNWLFEFSAAFECVFLAICAFAPLIKIIQNRFFTKFDFSEGELSSSSHSFAIVNDTDMTSSLNQSLMASRKSNSGDANDNENEEENQSLLLSMKDILEQFSNLNGMFDNTYSKIRFKNYQLVYCIIVIVIISLLQLYSLLYPLLTGSISIVNFFIFLLIKLPFMRIICSYNFIDIIFNFHRTLQSMKEKRTRILFYVVFLLHILLIGTFIVVFIYSKFMVFPTISSANYIENNQKWFKLNDEQIIPLEGFCYSQAPLDGSLITQDLAMLTTLPRLYGITKDGKCFIKPSKRGLFNTTMKYIFGKDYEKDNITILCKKLSHYPILVITSDKILNQSLKYFSSSEKFTFLKKQFDIENTNYFENISFENLPKKGEELLNTYKECVNQKGTSNCEEEWDSFTQFYWPTIFNDNYVDISGFERYQINIDSDMIIQPSYITEDGELFAGTHYIVGGSYEDSWGVGMLIETIGKNNVPTVFDNLLPFYSFFNDHFEEVFIRIELFNKYIFYSFDSCAAEMTEIYNLYSQFNFSHQSLFTVGHSISGTSFKGLSYLTDIQGITFEATYGVNNINMIGKRLIHSNNDIKNIYSDDNFISGSDDNCNTNGALPSRYKFPSVYDTACLTTITCGETMKYVSLCKQVLTQNGKNPENEFNISFDAYLDFLLD</sequence>
<organism evidence="2 3">
    <name type="scientific">Tritrichomonas musculus</name>
    <dbReference type="NCBI Taxonomy" id="1915356"/>
    <lineage>
        <taxon>Eukaryota</taxon>
        <taxon>Metamonada</taxon>
        <taxon>Parabasalia</taxon>
        <taxon>Tritrichomonadida</taxon>
        <taxon>Tritrichomonadidae</taxon>
        <taxon>Tritrichomonas</taxon>
    </lineage>
</organism>
<feature type="transmembrane region" description="Helical" evidence="1">
    <location>
        <begin position="316"/>
        <end position="339"/>
    </location>
</feature>
<feature type="transmembrane region" description="Helical" evidence="1">
    <location>
        <begin position="48"/>
        <end position="69"/>
    </location>
</feature>
<keyword evidence="1" id="KW-0472">Membrane</keyword>
<feature type="transmembrane region" description="Helical" evidence="1">
    <location>
        <begin position="81"/>
        <end position="105"/>
    </location>
</feature>
<protein>
    <submittedName>
        <fullName evidence="2">Uncharacterized protein</fullName>
    </submittedName>
</protein>
<name>A0ABR2HEH5_9EUKA</name>
<comment type="caution">
    <text evidence="2">The sequence shown here is derived from an EMBL/GenBank/DDBJ whole genome shotgun (WGS) entry which is preliminary data.</text>
</comment>
<gene>
    <name evidence="2" type="ORF">M9Y10_020754</name>
</gene>
<feature type="transmembrane region" description="Helical" evidence="1">
    <location>
        <begin position="20"/>
        <end position="41"/>
    </location>
</feature>
<evidence type="ECO:0000313" key="2">
    <source>
        <dbReference type="EMBL" id="KAK8845831.1"/>
    </source>
</evidence>
<dbReference type="EMBL" id="JAPFFF010000030">
    <property type="protein sequence ID" value="KAK8845831.1"/>
    <property type="molecule type" value="Genomic_DNA"/>
</dbReference>
<evidence type="ECO:0000256" key="1">
    <source>
        <dbReference type="SAM" id="Phobius"/>
    </source>
</evidence>
<proteinExistence type="predicted"/>
<feature type="transmembrane region" description="Helical" evidence="1">
    <location>
        <begin position="287"/>
        <end position="310"/>
    </location>
</feature>
<feature type="transmembrane region" description="Helical" evidence="1">
    <location>
        <begin position="144"/>
        <end position="167"/>
    </location>
</feature>
<keyword evidence="3" id="KW-1185">Reference proteome</keyword>
<keyword evidence="1" id="KW-1133">Transmembrane helix</keyword>
<feature type="transmembrane region" description="Helical" evidence="1">
    <location>
        <begin position="359"/>
        <end position="381"/>
    </location>
</feature>
<dbReference type="Proteomes" id="UP001470230">
    <property type="component" value="Unassembled WGS sequence"/>
</dbReference>
<feature type="transmembrane region" description="Helical" evidence="1">
    <location>
        <begin position="173"/>
        <end position="191"/>
    </location>
</feature>
<keyword evidence="1" id="KW-0812">Transmembrane</keyword>
<reference evidence="2 3" key="1">
    <citation type="submission" date="2024-04" db="EMBL/GenBank/DDBJ databases">
        <title>Tritrichomonas musculus Genome.</title>
        <authorList>
            <person name="Alves-Ferreira E."/>
            <person name="Grigg M."/>
            <person name="Lorenzi H."/>
            <person name="Galac M."/>
        </authorList>
    </citation>
    <scope>NUCLEOTIDE SEQUENCE [LARGE SCALE GENOMIC DNA]</scope>
    <source>
        <strain evidence="2 3">EAF2021</strain>
    </source>
</reference>
<evidence type="ECO:0000313" key="3">
    <source>
        <dbReference type="Proteomes" id="UP001470230"/>
    </source>
</evidence>
<accession>A0ABR2HEH5</accession>